<name>A0A094IZI2_9BACL</name>
<dbReference type="AlphaFoldDB" id="A0A094IZI2"/>
<evidence type="ECO:0000256" key="1">
    <source>
        <dbReference type="SAM" id="Phobius"/>
    </source>
</evidence>
<evidence type="ECO:0000313" key="2">
    <source>
        <dbReference type="EMBL" id="KFZ32502.1"/>
    </source>
</evidence>
<feature type="transmembrane region" description="Helical" evidence="1">
    <location>
        <begin position="7"/>
        <end position="26"/>
    </location>
</feature>
<dbReference type="EMBL" id="JPZO01000019">
    <property type="protein sequence ID" value="KFZ32502.1"/>
    <property type="molecule type" value="Genomic_DNA"/>
</dbReference>
<comment type="caution">
    <text evidence="2">The sequence shown here is derived from an EMBL/GenBank/DDBJ whole genome shotgun (WGS) entry which is preliminary data.</text>
</comment>
<organism evidence="2">
    <name type="scientific">Anoxybacillus flavithermus</name>
    <dbReference type="NCBI Taxonomy" id="33934"/>
    <lineage>
        <taxon>Bacteria</taxon>
        <taxon>Bacillati</taxon>
        <taxon>Bacillota</taxon>
        <taxon>Bacilli</taxon>
        <taxon>Bacillales</taxon>
        <taxon>Anoxybacillaceae</taxon>
        <taxon>Anoxybacillus</taxon>
    </lineage>
</organism>
<accession>A0A094IZI2</accession>
<proteinExistence type="predicted"/>
<keyword evidence="1" id="KW-0812">Transmembrane</keyword>
<reference evidence="2" key="1">
    <citation type="submission" date="2014-08" db="EMBL/GenBank/DDBJ databases">
        <title>Fullgenome sequencing of Anoxybacillus sp.25 isolate from Garga hot-spring Russia.</title>
        <authorList>
            <person name="Rozanov A.S."/>
            <person name="Kotenko A.V."/>
            <person name="Malup T.K."/>
            <person name="Peltek S.E."/>
        </authorList>
    </citation>
    <scope>NUCLEOTIDE SEQUENCE [LARGE SCALE GENOMIC DNA]</scope>
    <source>
        <strain evidence="2">25</strain>
    </source>
</reference>
<sequence length="108" mass="12830">MMNKQRWLVLYVVFIFLIISSPYWLWKMKPSTTLNVLIVNKTVPDDTYREHEGLVWLLNQQKYVKPNGARYELKKITLGLSQRQKRASMADIVTIVRCYLCGRHVRCI</sequence>
<keyword evidence="1" id="KW-1133">Transmembrane helix</keyword>
<keyword evidence="1" id="KW-0472">Membrane</keyword>
<gene>
    <name evidence="2" type="ORF">JS44_03900</name>
</gene>
<protein>
    <submittedName>
        <fullName evidence="2">Uncharacterized protein</fullName>
    </submittedName>
</protein>